<evidence type="ECO:0000259" key="4">
    <source>
        <dbReference type="PROSITE" id="PS51071"/>
    </source>
</evidence>
<dbReference type="RefSeq" id="WP_306878429.1">
    <property type="nucleotide sequence ID" value="NZ_JAUSSW010000006.1"/>
</dbReference>
<evidence type="ECO:0000313" key="7">
    <source>
        <dbReference type="Proteomes" id="UP001244563"/>
    </source>
</evidence>
<dbReference type="EMBL" id="JAUSSW010000006">
    <property type="protein sequence ID" value="MDQ0102890.1"/>
    <property type="molecule type" value="Genomic_DNA"/>
</dbReference>
<dbReference type="Gene3D" id="3.40.50.10490">
    <property type="entry name" value="Glucose-6-phosphate isomerase like protein, domain 1"/>
    <property type="match status" value="1"/>
</dbReference>
<dbReference type="InterPro" id="IPR000281">
    <property type="entry name" value="HTH_RpiR"/>
</dbReference>
<organism evidence="6 7">
    <name type="scientific">Paenarthrobacter nicotinovorans</name>
    <name type="common">Arthrobacter nicotinovorans</name>
    <dbReference type="NCBI Taxonomy" id="29320"/>
    <lineage>
        <taxon>Bacteria</taxon>
        <taxon>Bacillati</taxon>
        <taxon>Actinomycetota</taxon>
        <taxon>Actinomycetes</taxon>
        <taxon>Micrococcales</taxon>
        <taxon>Micrococcaceae</taxon>
        <taxon>Paenarthrobacter</taxon>
    </lineage>
</organism>
<dbReference type="InterPro" id="IPR009057">
    <property type="entry name" value="Homeodomain-like_sf"/>
</dbReference>
<keyword evidence="7" id="KW-1185">Reference proteome</keyword>
<dbReference type="Pfam" id="PF01418">
    <property type="entry name" value="HTH_6"/>
    <property type="match status" value="1"/>
</dbReference>
<dbReference type="Pfam" id="PF01380">
    <property type="entry name" value="SIS"/>
    <property type="match status" value="1"/>
</dbReference>
<dbReference type="PROSITE" id="PS51071">
    <property type="entry name" value="HTH_RPIR"/>
    <property type="match status" value="1"/>
</dbReference>
<dbReference type="InterPro" id="IPR036388">
    <property type="entry name" value="WH-like_DNA-bd_sf"/>
</dbReference>
<sequence length="308" mass="32791">MDQELNTKASRTVLVRIRSALPALRPSERSVAELVLADPSRAATLSIGDLAEHCGTSTTSVVRFYKKVGYRGYSELRLDLAREAARESSANPVPATVYDDVNPSDSLPDIISKIAFNETMSIADTAQVLDVHELATAIEVITRSRKIDIFGVGAGGLVGHDLQQKLHRIGLTSFNWPEVHVALTSAALLDENGVAVGISHSGTTADTIDFLRAAKDTGATTIAITNHADSPLGRAADIVLSTAARETPFRPGAMGSRIAQMMVVDCLFVGVAQHSYDASISALRKTHAAVQGRKVPRGHTPPQPNIVV</sequence>
<evidence type="ECO:0000256" key="3">
    <source>
        <dbReference type="ARBA" id="ARBA00023163"/>
    </source>
</evidence>
<dbReference type="InterPro" id="IPR046348">
    <property type="entry name" value="SIS_dom_sf"/>
</dbReference>
<dbReference type="Gene3D" id="1.10.10.10">
    <property type="entry name" value="Winged helix-like DNA-binding domain superfamily/Winged helix DNA-binding domain"/>
    <property type="match status" value="1"/>
</dbReference>
<keyword evidence="2 6" id="KW-0238">DNA-binding</keyword>
<name>A0ABT9TMJ4_PAENI</name>
<protein>
    <submittedName>
        <fullName evidence="6">DNA-binding MurR/RpiR family transcriptional regulator</fullName>
    </submittedName>
</protein>
<dbReference type="CDD" id="cd05013">
    <property type="entry name" value="SIS_RpiR"/>
    <property type="match status" value="1"/>
</dbReference>
<dbReference type="PROSITE" id="PS51464">
    <property type="entry name" value="SIS"/>
    <property type="match status" value="1"/>
</dbReference>
<evidence type="ECO:0000259" key="5">
    <source>
        <dbReference type="PROSITE" id="PS51464"/>
    </source>
</evidence>
<dbReference type="SUPFAM" id="SSF46689">
    <property type="entry name" value="Homeodomain-like"/>
    <property type="match status" value="1"/>
</dbReference>
<reference evidence="6 7" key="1">
    <citation type="submission" date="2023-07" db="EMBL/GenBank/DDBJ databases">
        <title>Sorghum-associated microbial communities from plants grown in Nebraska, USA.</title>
        <authorList>
            <person name="Schachtman D."/>
        </authorList>
    </citation>
    <scope>NUCLEOTIDE SEQUENCE [LARGE SCALE GENOMIC DNA]</scope>
    <source>
        <strain evidence="6 7">CC523</strain>
    </source>
</reference>
<keyword evidence="3" id="KW-0804">Transcription</keyword>
<comment type="caution">
    <text evidence="6">The sequence shown here is derived from an EMBL/GenBank/DDBJ whole genome shotgun (WGS) entry which is preliminary data.</text>
</comment>
<keyword evidence="1" id="KW-0805">Transcription regulation</keyword>
<dbReference type="InterPro" id="IPR047640">
    <property type="entry name" value="RpiR-like"/>
</dbReference>
<dbReference type="PANTHER" id="PTHR30514">
    <property type="entry name" value="GLUCOKINASE"/>
    <property type="match status" value="1"/>
</dbReference>
<dbReference type="SUPFAM" id="SSF53697">
    <property type="entry name" value="SIS domain"/>
    <property type="match status" value="1"/>
</dbReference>
<feature type="domain" description="HTH rpiR-type" evidence="4">
    <location>
        <begin position="11"/>
        <end position="87"/>
    </location>
</feature>
<dbReference type="InterPro" id="IPR001347">
    <property type="entry name" value="SIS_dom"/>
</dbReference>
<proteinExistence type="predicted"/>
<dbReference type="PANTHER" id="PTHR30514:SF1">
    <property type="entry name" value="HTH-TYPE TRANSCRIPTIONAL REGULATOR HEXR-RELATED"/>
    <property type="match status" value="1"/>
</dbReference>
<evidence type="ECO:0000256" key="2">
    <source>
        <dbReference type="ARBA" id="ARBA00023125"/>
    </source>
</evidence>
<dbReference type="InterPro" id="IPR035472">
    <property type="entry name" value="RpiR-like_SIS"/>
</dbReference>
<evidence type="ECO:0000256" key="1">
    <source>
        <dbReference type="ARBA" id="ARBA00023015"/>
    </source>
</evidence>
<feature type="domain" description="SIS" evidence="5">
    <location>
        <begin position="137"/>
        <end position="277"/>
    </location>
</feature>
<dbReference type="GO" id="GO:0003677">
    <property type="term" value="F:DNA binding"/>
    <property type="evidence" value="ECO:0007669"/>
    <property type="project" value="UniProtKB-KW"/>
</dbReference>
<accession>A0ABT9TMJ4</accession>
<dbReference type="Proteomes" id="UP001244563">
    <property type="component" value="Unassembled WGS sequence"/>
</dbReference>
<evidence type="ECO:0000313" key="6">
    <source>
        <dbReference type="EMBL" id="MDQ0102890.1"/>
    </source>
</evidence>
<gene>
    <name evidence="6" type="ORF">J2T10_002543</name>
</gene>